<evidence type="ECO:0000259" key="1">
    <source>
        <dbReference type="PROSITE" id="PS50878"/>
    </source>
</evidence>
<organism evidence="2 3">
    <name type="scientific">Zophobas morio</name>
    <dbReference type="NCBI Taxonomy" id="2755281"/>
    <lineage>
        <taxon>Eukaryota</taxon>
        <taxon>Metazoa</taxon>
        <taxon>Ecdysozoa</taxon>
        <taxon>Arthropoda</taxon>
        <taxon>Hexapoda</taxon>
        <taxon>Insecta</taxon>
        <taxon>Pterygota</taxon>
        <taxon>Neoptera</taxon>
        <taxon>Endopterygota</taxon>
        <taxon>Coleoptera</taxon>
        <taxon>Polyphaga</taxon>
        <taxon>Cucujiformia</taxon>
        <taxon>Tenebrionidae</taxon>
        <taxon>Zophobas</taxon>
    </lineage>
</organism>
<reference evidence="2" key="1">
    <citation type="journal article" date="2023" name="G3 (Bethesda)">
        <title>Whole genome assemblies of Zophobas morio and Tenebrio molitor.</title>
        <authorList>
            <person name="Kaur S."/>
            <person name="Stinson S.A."/>
            <person name="diCenzo G.C."/>
        </authorList>
    </citation>
    <scope>NUCLEOTIDE SEQUENCE</scope>
    <source>
        <strain evidence="2">QUZm001</strain>
    </source>
</reference>
<sequence>MEESKTGFIPKPNKTPGLATSYRPICMLDTLGKLHERLIGNRLLEEIKNAGDLSDRQFGFREGRSTIMAAEGVLKLAQEERRKSLKTRRLVAAITSDVRNAFNAVSRWDIIEELKNRKVSSYMINLIQSYFTNREFVAHSGKWYDSNAGVPQGSVLGPILWNILYDGILRVRMPTGTQLIAFADDLVLVAAGKEEGELMRKANQALEGVCEWMEGKNLRIAAEKTEAILLTGRKKHRDVYFIVEGTRIHTQETIKYLGITLDKHMSFGKHVEKTAAKATKAAGALARIMPRVGGAGEPVRKTLAAVAESIMLYAAPVWAEALEKKKYRQVAERVQRKMAIRICRGYRTISTAALQVLARQMPIDLATKERKRAYIGEKKNKTEVREETLQIWQERWQKETATAQWTRRLIRDIKAWYGRTQLTNYQLTQFLSGHGCFKAYICAIGKELSSDCEYCRELDTAEHTVFNCVRWTAGREGVNRKIGRRIGPENVVELMLETPENWQAIQAYITKTMKAKEGEERERQGK</sequence>
<dbReference type="AlphaFoldDB" id="A0AA38HM84"/>
<evidence type="ECO:0000313" key="3">
    <source>
        <dbReference type="Proteomes" id="UP001168821"/>
    </source>
</evidence>
<feature type="domain" description="Reverse transcriptase" evidence="1">
    <location>
        <begin position="1"/>
        <end position="261"/>
    </location>
</feature>
<gene>
    <name evidence="2" type="ORF">Zmor_003614</name>
</gene>
<comment type="caution">
    <text evidence="2">The sequence shown here is derived from an EMBL/GenBank/DDBJ whole genome shotgun (WGS) entry which is preliminary data.</text>
</comment>
<dbReference type="PROSITE" id="PS50878">
    <property type="entry name" value="RT_POL"/>
    <property type="match status" value="1"/>
</dbReference>
<dbReference type="GO" id="GO:0071897">
    <property type="term" value="P:DNA biosynthetic process"/>
    <property type="evidence" value="ECO:0007669"/>
    <property type="project" value="UniProtKB-ARBA"/>
</dbReference>
<dbReference type="PANTHER" id="PTHR19446">
    <property type="entry name" value="REVERSE TRANSCRIPTASES"/>
    <property type="match status" value="1"/>
</dbReference>
<name>A0AA38HM84_9CUCU</name>
<dbReference type="SUPFAM" id="SSF56672">
    <property type="entry name" value="DNA/RNA polymerases"/>
    <property type="match status" value="1"/>
</dbReference>
<dbReference type="EMBL" id="JALNTZ010000010">
    <property type="protein sequence ID" value="KAJ3640305.1"/>
    <property type="molecule type" value="Genomic_DNA"/>
</dbReference>
<evidence type="ECO:0000313" key="2">
    <source>
        <dbReference type="EMBL" id="KAJ3640305.1"/>
    </source>
</evidence>
<protein>
    <recommendedName>
        <fullName evidence="1">Reverse transcriptase domain-containing protein</fullName>
    </recommendedName>
</protein>
<dbReference type="InterPro" id="IPR043502">
    <property type="entry name" value="DNA/RNA_pol_sf"/>
</dbReference>
<keyword evidence="3" id="KW-1185">Reference proteome</keyword>
<accession>A0AA38HM84</accession>
<dbReference type="Proteomes" id="UP001168821">
    <property type="component" value="Unassembled WGS sequence"/>
</dbReference>
<dbReference type="CDD" id="cd01650">
    <property type="entry name" value="RT_nLTR_like"/>
    <property type="match status" value="1"/>
</dbReference>
<dbReference type="InterPro" id="IPR000477">
    <property type="entry name" value="RT_dom"/>
</dbReference>
<proteinExistence type="predicted"/>
<dbReference type="Pfam" id="PF00078">
    <property type="entry name" value="RVT_1"/>
    <property type="match status" value="1"/>
</dbReference>